<feature type="binding site" evidence="18">
    <location>
        <begin position="26"/>
        <end position="27"/>
    </location>
    <ligand>
        <name>D-ribulose 5-phosphate</name>
        <dbReference type="ChEBI" id="CHEBI:58121"/>
    </ligand>
</feature>
<feature type="binding site" evidence="18">
    <location>
        <position position="27"/>
    </location>
    <ligand>
        <name>Mg(2+)</name>
        <dbReference type="ChEBI" id="CHEBI:18420"/>
        <label>1</label>
    </ligand>
</feature>
<comment type="function">
    <text evidence="18">Catalyzes the conversion of GTP to 2,5-diamino-6-ribosylamino-4(3H)-pyrimidinone 5'-phosphate (DARP), formate and pyrophosphate.</text>
</comment>
<feature type="binding site" evidence="18">
    <location>
        <begin position="139"/>
        <end position="143"/>
    </location>
    <ligand>
        <name>D-ribulose 5-phosphate</name>
        <dbReference type="ChEBI" id="CHEBI:58121"/>
    </ligand>
</feature>
<keyword evidence="7 18" id="KW-0686">Riboflavin biosynthesis</keyword>
<keyword evidence="8 18" id="KW-0479">Metal-binding</keyword>
<comment type="cofactor">
    <cofactor evidence="18">
        <name>Zn(2+)</name>
        <dbReference type="ChEBI" id="CHEBI:29105"/>
    </cofactor>
    <text evidence="18">Binds 1 zinc ion per subunit.</text>
</comment>
<evidence type="ECO:0000256" key="6">
    <source>
        <dbReference type="ARBA" id="ARBA00005520"/>
    </source>
</evidence>
<feature type="binding site" evidence="18">
    <location>
        <position position="269"/>
    </location>
    <ligand>
        <name>Zn(2+)</name>
        <dbReference type="ChEBI" id="CHEBI:29105"/>
        <note>catalytic</note>
    </ligand>
</feature>
<comment type="similarity">
    <text evidence="18">In the C-terminal section; belongs to the GTP cyclohydrolase II family.</text>
</comment>
<dbReference type="InterPro" id="IPR000422">
    <property type="entry name" value="DHBP_synthase_RibB"/>
</dbReference>
<feature type="active site" description="Nucleophile; for GTP cyclohydrolase activity" evidence="18">
    <location>
        <position position="330"/>
    </location>
</feature>
<feature type="site" description="Essential for DHBP synthase activity" evidence="18">
    <location>
        <position position="163"/>
    </location>
</feature>
<evidence type="ECO:0000256" key="10">
    <source>
        <dbReference type="ARBA" id="ARBA00022801"/>
    </source>
</evidence>
<evidence type="ECO:0000313" key="20">
    <source>
        <dbReference type="EMBL" id="GLI58125.1"/>
    </source>
</evidence>
<evidence type="ECO:0000256" key="9">
    <source>
        <dbReference type="ARBA" id="ARBA00022741"/>
    </source>
</evidence>
<comment type="pathway">
    <text evidence="5 18">Cofactor biosynthesis; riboflavin biosynthesis; 2-hydroxy-3-oxobutyl phosphate from D-ribulose 5-phosphate: step 1/1.</text>
</comment>
<protein>
    <recommendedName>
        <fullName evidence="18">Riboflavin biosynthesis protein RibBA</fullName>
    </recommendedName>
    <domain>
        <recommendedName>
            <fullName evidence="18">3,4-dihydroxy-2-butanone 4-phosphate synthase</fullName>
            <shortName evidence="18">DHBP synthase</shortName>
            <ecNumber evidence="18">4.1.99.12</ecNumber>
        </recommendedName>
    </domain>
    <domain>
        <recommendedName>
            <fullName evidence="18">GTP cyclohydrolase-2</fullName>
            <ecNumber evidence="18">3.5.4.25</ecNumber>
        </recommendedName>
        <alternativeName>
            <fullName evidence="18">GTP cyclohydrolase II</fullName>
        </alternativeName>
    </domain>
</protein>
<dbReference type="GO" id="GO:0008686">
    <property type="term" value="F:3,4-dihydroxy-2-butanone-4-phosphate synthase activity"/>
    <property type="evidence" value="ECO:0007669"/>
    <property type="project" value="UniProtKB-UniRule"/>
</dbReference>
<keyword evidence="11 18" id="KW-0862">Zinc</keyword>
<feature type="active site" description="Proton acceptor; for GTP cyclohydrolase activity" evidence="18">
    <location>
        <position position="328"/>
    </location>
</feature>
<reference evidence="20" key="1">
    <citation type="submission" date="2022-12" db="EMBL/GenBank/DDBJ databases">
        <title>Reference genome sequencing for broad-spectrum identification of bacterial and archaeal isolates by mass spectrometry.</title>
        <authorList>
            <person name="Sekiguchi Y."/>
            <person name="Tourlousse D.M."/>
        </authorList>
    </citation>
    <scope>NUCLEOTIDE SEQUENCE</scope>
    <source>
        <strain evidence="20">10succ1</strain>
    </source>
</reference>
<keyword evidence="14 18" id="KW-0464">Manganese</keyword>
<dbReference type="NCBIfam" id="NF001591">
    <property type="entry name" value="PRK00393.1"/>
    <property type="match status" value="1"/>
</dbReference>
<evidence type="ECO:0000256" key="2">
    <source>
        <dbReference type="ARBA" id="ARBA00001936"/>
    </source>
</evidence>
<dbReference type="PANTHER" id="PTHR21327:SF18">
    <property type="entry name" value="3,4-DIHYDROXY-2-BUTANONE 4-PHOSPHATE SYNTHASE"/>
    <property type="match status" value="1"/>
</dbReference>
<comment type="function">
    <text evidence="3 18">Catalyzes the conversion of D-ribulose 5-phosphate to formate and 3,4-dihydroxy-2-butanone 4-phosphate.</text>
</comment>
<dbReference type="Pfam" id="PF00925">
    <property type="entry name" value="GTP_cyclohydro2"/>
    <property type="match status" value="1"/>
</dbReference>
<comment type="pathway">
    <text evidence="4 18">Cofactor biosynthesis; riboflavin biosynthesis; 5-amino-6-(D-ribitylamino)uracil from GTP: step 1/4.</text>
</comment>
<dbReference type="InterPro" id="IPR016299">
    <property type="entry name" value="Riboflavin_synth_RibBA"/>
</dbReference>
<dbReference type="SUPFAM" id="SSF55821">
    <property type="entry name" value="YrdC/RibB"/>
    <property type="match status" value="1"/>
</dbReference>
<dbReference type="NCBIfam" id="TIGR00505">
    <property type="entry name" value="ribA"/>
    <property type="match status" value="1"/>
</dbReference>
<evidence type="ECO:0000256" key="18">
    <source>
        <dbReference type="HAMAP-Rule" id="MF_01283"/>
    </source>
</evidence>
<evidence type="ECO:0000256" key="5">
    <source>
        <dbReference type="ARBA" id="ARBA00004904"/>
    </source>
</evidence>
<name>A0A9W6GPX5_9FUSO</name>
<feature type="binding site" evidence="18">
    <location>
        <begin position="251"/>
        <end position="255"/>
    </location>
    <ligand>
        <name>GTP</name>
        <dbReference type="ChEBI" id="CHEBI:37565"/>
    </ligand>
</feature>
<evidence type="ECO:0000256" key="16">
    <source>
        <dbReference type="ARBA" id="ARBA00023268"/>
    </source>
</evidence>
<evidence type="ECO:0000256" key="4">
    <source>
        <dbReference type="ARBA" id="ARBA00004853"/>
    </source>
</evidence>
<dbReference type="NCBIfam" id="NF006803">
    <property type="entry name" value="PRK09311.1"/>
    <property type="match status" value="1"/>
</dbReference>
<feature type="binding site" evidence="18">
    <location>
        <begin position="294"/>
        <end position="296"/>
    </location>
    <ligand>
        <name>GTP</name>
        <dbReference type="ChEBI" id="CHEBI:37565"/>
    </ligand>
</feature>
<keyword evidence="9 18" id="KW-0547">Nucleotide-binding</keyword>
<feature type="binding site" evidence="18">
    <location>
        <position position="256"/>
    </location>
    <ligand>
        <name>Zn(2+)</name>
        <dbReference type="ChEBI" id="CHEBI:29105"/>
        <note>catalytic</note>
    </ligand>
</feature>
<feature type="region of interest" description="DHBP synthase" evidence="18">
    <location>
        <begin position="1"/>
        <end position="200"/>
    </location>
</feature>
<feature type="site" description="Essential for DHBP synthase activity" evidence="18">
    <location>
        <position position="125"/>
    </location>
</feature>
<dbReference type="NCBIfam" id="TIGR00506">
    <property type="entry name" value="ribB"/>
    <property type="match status" value="1"/>
</dbReference>
<keyword evidence="15 18" id="KW-0456">Lyase</keyword>
<evidence type="ECO:0000256" key="12">
    <source>
        <dbReference type="ARBA" id="ARBA00022842"/>
    </source>
</evidence>
<dbReference type="EC" id="3.5.4.25" evidence="18"/>
<evidence type="ECO:0000259" key="19">
    <source>
        <dbReference type="Pfam" id="PF00925"/>
    </source>
</evidence>
<evidence type="ECO:0000256" key="15">
    <source>
        <dbReference type="ARBA" id="ARBA00023239"/>
    </source>
</evidence>
<dbReference type="Gene3D" id="3.90.870.10">
    <property type="entry name" value="DHBP synthase"/>
    <property type="match status" value="1"/>
</dbReference>
<dbReference type="PANTHER" id="PTHR21327">
    <property type="entry name" value="GTP CYCLOHYDROLASE II-RELATED"/>
    <property type="match status" value="1"/>
</dbReference>
<dbReference type="InterPro" id="IPR017945">
    <property type="entry name" value="DHBP_synth_RibB-like_a/b_dom"/>
</dbReference>
<dbReference type="GO" id="GO:0005525">
    <property type="term" value="F:GTP binding"/>
    <property type="evidence" value="ECO:0007669"/>
    <property type="project" value="UniProtKB-KW"/>
</dbReference>
<keyword evidence="12 18" id="KW-0460">Magnesium</keyword>
<organism evidence="20 21">
    <name type="scientific">Propionigenium maris DSM 9537</name>
    <dbReference type="NCBI Taxonomy" id="1123000"/>
    <lineage>
        <taxon>Bacteria</taxon>
        <taxon>Fusobacteriati</taxon>
        <taxon>Fusobacteriota</taxon>
        <taxon>Fusobacteriia</taxon>
        <taxon>Fusobacteriales</taxon>
        <taxon>Fusobacteriaceae</taxon>
        <taxon>Propionigenium</taxon>
    </lineage>
</organism>
<feature type="binding site" evidence="18">
    <location>
        <position position="27"/>
    </location>
    <ligand>
        <name>Mg(2+)</name>
        <dbReference type="ChEBI" id="CHEBI:18420"/>
        <label>2</label>
    </ligand>
</feature>
<comment type="similarity">
    <text evidence="6 18">In the N-terminal section; belongs to the DHBP synthase family.</text>
</comment>
<dbReference type="RefSeq" id="WP_281837799.1">
    <property type="nucleotide sequence ID" value="NZ_BSDY01000035.1"/>
</dbReference>
<feature type="binding site" evidence="18">
    <location>
        <position position="31"/>
    </location>
    <ligand>
        <name>D-ribulose 5-phosphate</name>
        <dbReference type="ChEBI" id="CHEBI:58121"/>
    </ligand>
</feature>
<dbReference type="InterPro" id="IPR000926">
    <property type="entry name" value="RibA"/>
</dbReference>
<proteinExistence type="inferred from homology"/>
<feature type="region of interest" description="GTP cyclohydrolase II" evidence="18">
    <location>
        <begin position="201"/>
        <end position="402"/>
    </location>
</feature>
<accession>A0A9W6GPX5</accession>
<feature type="binding site" evidence="18">
    <location>
        <position position="351"/>
    </location>
    <ligand>
        <name>GTP</name>
        <dbReference type="ChEBI" id="CHEBI:37565"/>
    </ligand>
</feature>
<dbReference type="Gene3D" id="3.40.50.10990">
    <property type="entry name" value="GTP cyclohydrolase II"/>
    <property type="match status" value="1"/>
</dbReference>
<keyword evidence="16 18" id="KW-0511">Multifunctional enzyme</keyword>
<dbReference type="Proteomes" id="UP001144471">
    <property type="component" value="Unassembled WGS sequence"/>
</dbReference>
<dbReference type="FunFam" id="3.40.50.10990:FF:000002">
    <property type="entry name" value="GTP cyclohydrolase-2"/>
    <property type="match status" value="1"/>
</dbReference>
<dbReference type="HAMAP" id="MF_00179">
    <property type="entry name" value="RibA"/>
    <property type="match status" value="1"/>
</dbReference>
<dbReference type="FunFam" id="3.90.870.10:FF:000001">
    <property type="entry name" value="Riboflavin biosynthesis protein RibBA"/>
    <property type="match status" value="1"/>
</dbReference>
<dbReference type="GO" id="GO:0000287">
    <property type="term" value="F:magnesium ion binding"/>
    <property type="evidence" value="ECO:0007669"/>
    <property type="project" value="UniProtKB-UniRule"/>
</dbReference>
<feature type="binding site" evidence="18">
    <location>
        <position position="267"/>
    </location>
    <ligand>
        <name>Zn(2+)</name>
        <dbReference type="ChEBI" id="CHEBI:29105"/>
        <note>catalytic</note>
    </ligand>
</feature>
<comment type="cofactor">
    <cofactor evidence="2">
        <name>Mn(2+)</name>
        <dbReference type="ChEBI" id="CHEBI:29035"/>
    </cofactor>
</comment>
<evidence type="ECO:0000256" key="14">
    <source>
        <dbReference type="ARBA" id="ARBA00023211"/>
    </source>
</evidence>
<feature type="binding site" evidence="18">
    <location>
        <position position="142"/>
    </location>
    <ligand>
        <name>Mg(2+)</name>
        <dbReference type="ChEBI" id="CHEBI:18420"/>
        <label>2</label>
    </ligand>
</feature>
<dbReference type="Pfam" id="PF00926">
    <property type="entry name" value="DHBP_synthase"/>
    <property type="match status" value="1"/>
</dbReference>
<dbReference type="HAMAP" id="MF_01283">
    <property type="entry name" value="RibBA"/>
    <property type="match status" value="1"/>
</dbReference>
<feature type="binding site" evidence="18">
    <location>
        <position position="163"/>
    </location>
    <ligand>
        <name>D-ribulose 5-phosphate</name>
        <dbReference type="ChEBI" id="CHEBI:58121"/>
    </ligand>
</feature>
<gene>
    <name evidence="18 20" type="primary">ribBA</name>
    <name evidence="20" type="ORF">PM10SUCC1_36390</name>
</gene>
<comment type="cofactor">
    <cofactor evidence="18">
        <name>Mg(2+)</name>
        <dbReference type="ChEBI" id="CHEBI:18420"/>
    </cofactor>
    <cofactor evidence="18">
        <name>Mn(2+)</name>
        <dbReference type="ChEBI" id="CHEBI:29035"/>
    </cofactor>
    <text evidence="18">Binds 2 divalent metal cations per subunit. Magnesium or manganese.</text>
</comment>
<evidence type="ECO:0000256" key="7">
    <source>
        <dbReference type="ARBA" id="ARBA00022619"/>
    </source>
</evidence>
<dbReference type="GO" id="GO:0008270">
    <property type="term" value="F:zinc ion binding"/>
    <property type="evidence" value="ECO:0007669"/>
    <property type="project" value="UniProtKB-UniRule"/>
</dbReference>
<comment type="catalytic activity">
    <reaction evidence="1 18">
        <text>D-ribulose 5-phosphate = (2S)-2-hydroxy-3-oxobutyl phosphate + formate + H(+)</text>
        <dbReference type="Rhea" id="RHEA:18457"/>
        <dbReference type="ChEBI" id="CHEBI:15378"/>
        <dbReference type="ChEBI" id="CHEBI:15740"/>
        <dbReference type="ChEBI" id="CHEBI:58121"/>
        <dbReference type="ChEBI" id="CHEBI:58830"/>
        <dbReference type="EC" id="4.1.99.12"/>
    </reaction>
</comment>
<dbReference type="GO" id="GO:0003935">
    <property type="term" value="F:GTP cyclohydrolase II activity"/>
    <property type="evidence" value="ECO:0007669"/>
    <property type="project" value="UniProtKB-UniRule"/>
</dbReference>
<feature type="binding site" evidence="18">
    <location>
        <position position="356"/>
    </location>
    <ligand>
        <name>GTP</name>
        <dbReference type="ChEBI" id="CHEBI:37565"/>
    </ligand>
</feature>
<dbReference type="SUPFAM" id="SSF142695">
    <property type="entry name" value="RibA-like"/>
    <property type="match status" value="1"/>
</dbReference>
<evidence type="ECO:0000313" key="21">
    <source>
        <dbReference type="Proteomes" id="UP001144471"/>
    </source>
</evidence>
<evidence type="ECO:0000256" key="17">
    <source>
        <dbReference type="ARBA" id="ARBA00049295"/>
    </source>
</evidence>
<dbReference type="EMBL" id="BSDY01000035">
    <property type="protein sequence ID" value="GLI58125.1"/>
    <property type="molecule type" value="Genomic_DNA"/>
</dbReference>
<evidence type="ECO:0000256" key="13">
    <source>
        <dbReference type="ARBA" id="ARBA00023134"/>
    </source>
</evidence>
<dbReference type="HAMAP" id="MF_00180">
    <property type="entry name" value="RibB"/>
    <property type="match status" value="1"/>
</dbReference>
<evidence type="ECO:0000256" key="1">
    <source>
        <dbReference type="ARBA" id="ARBA00000141"/>
    </source>
</evidence>
<dbReference type="GO" id="GO:0030145">
    <property type="term" value="F:manganese ion binding"/>
    <property type="evidence" value="ECO:0007669"/>
    <property type="project" value="UniProtKB-UniRule"/>
</dbReference>
<keyword evidence="21" id="KW-1185">Reference proteome</keyword>
<evidence type="ECO:0000256" key="3">
    <source>
        <dbReference type="ARBA" id="ARBA00002284"/>
    </source>
</evidence>
<feature type="binding site" evidence="18">
    <location>
        <position position="316"/>
    </location>
    <ligand>
        <name>GTP</name>
        <dbReference type="ChEBI" id="CHEBI:37565"/>
    </ligand>
</feature>
<dbReference type="EC" id="4.1.99.12" evidence="18"/>
<feature type="domain" description="GTP cyclohydrolase II" evidence="19">
    <location>
        <begin position="208"/>
        <end position="370"/>
    </location>
</feature>
<feature type="binding site" evidence="18">
    <location>
        <position position="272"/>
    </location>
    <ligand>
        <name>GTP</name>
        <dbReference type="ChEBI" id="CHEBI:37565"/>
    </ligand>
</feature>
<dbReference type="GO" id="GO:0009231">
    <property type="term" value="P:riboflavin biosynthetic process"/>
    <property type="evidence" value="ECO:0007669"/>
    <property type="project" value="UniProtKB-UniRule"/>
</dbReference>
<evidence type="ECO:0000256" key="11">
    <source>
        <dbReference type="ARBA" id="ARBA00022833"/>
    </source>
</evidence>
<dbReference type="PIRSF" id="PIRSF001259">
    <property type="entry name" value="RibA"/>
    <property type="match status" value="1"/>
</dbReference>
<dbReference type="InterPro" id="IPR036144">
    <property type="entry name" value="RibA-like_sf"/>
</dbReference>
<comment type="caution">
    <text evidence="20">The sequence shown here is derived from an EMBL/GenBank/DDBJ whole genome shotgun (WGS) entry which is preliminary data.</text>
</comment>
<dbReference type="InterPro" id="IPR032677">
    <property type="entry name" value="GTP_cyclohydro_II"/>
</dbReference>
<comment type="catalytic activity">
    <reaction evidence="17 18">
        <text>GTP + 4 H2O = 2,5-diamino-6-hydroxy-4-(5-phosphoribosylamino)-pyrimidine + formate + 2 phosphate + 3 H(+)</text>
        <dbReference type="Rhea" id="RHEA:23704"/>
        <dbReference type="ChEBI" id="CHEBI:15377"/>
        <dbReference type="ChEBI" id="CHEBI:15378"/>
        <dbReference type="ChEBI" id="CHEBI:15740"/>
        <dbReference type="ChEBI" id="CHEBI:37565"/>
        <dbReference type="ChEBI" id="CHEBI:43474"/>
        <dbReference type="ChEBI" id="CHEBI:58614"/>
        <dbReference type="EC" id="3.5.4.25"/>
    </reaction>
</comment>
<sequence length="402" mass="45150">MLDRIEDAIEDIRNGKPIIVVDDENRENEGDILMSAENATYEAVNFMATYARGLTCVPMTQERAEFLNLTQMVGKNTDPKGTAFTVSVDSVEGTTTGISVADRLKTIVDLADHNKRAWDFQRPGHIFPLVAKEGGVLVRDGHTEAAVDFARLAGLAPVGVICEILKDDGTMARLPDLKIFAKEHNLKLVSIEDLIKYRKEHDILIKEEARAKMPTQSGDFDIVAFDNQLDHKEHIALVKGEVKDKEDVLIRIHSECFTGDILGSKRCDCGLQLQTAMKRIEDEGEGIILYLRQEGRGIGLLNKIRAYDLQDKGYDTVEANEQLGFEADLRDYAVASQMLKALGVKSVRLMTNNFRKVDGLRAYGVDVKQRKGIEVPHNKENKRYLETKREKLGHKLKLDDKK</sequence>
<keyword evidence="13 18" id="KW-0342">GTP-binding</keyword>
<evidence type="ECO:0000256" key="8">
    <source>
        <dbReference type="ARBA" id="ARBA00022723"/>
    </source>
</evidence>
<keyword evidence="10 18" id="KW-0378">Hydrolase</keyword>
<dbReference type="GO" id="GO:0005829">
    <property type="term" value="C:cytosol"/>
    <property type="evidence" value="ECO:0007669"/>
    <property type="project" value="TreeGrafter"/>
</dbReference>
<dbReference type="AlphaFoldDB" id="A0A9W6GPX5"/>
<dbReference type="CDD" id="cd00641">
    <property type="entry name" value="GTP_cyclohydro2"/>
    <property type="match status" value="1"/>
</dbReference>